<protein>
    <recommendedName>
        <fullName evidence="1">Integrase zinc-binding domain-containing protein</fullName>
    </recommendedName>
</protein>
<dbReference type="Gene3D" id="3.30.420.10">
    <property type="entry name" value="Ribonuclease H-like superfamily/Ribonuclease H"/>
    <property type="match status" value="1"/>
</dbReference>
<dbReference type="PANTHER" id="PTHR47331">
    <property type="entry name" value="PHD-TYPE DOMAIN-CONTAINING PROTEIN"/>
    <property type="match status" value="1"/>
</dbReference>
<accession>A0ABQ9IPS6</accession>
<comment type="caution">
    <text evidence="2">The sequence shown here is derived from an EMBL/GenBank/DDBJ whole genome shotgun (WGS) entry which is preliminary data.</text>
</comment>
<dbReference type="InterPro" id="IPR036397">
    <property type="entry name" value="RNaseH_sf"/>
</dbReference>
<dbReference type="Pfam" id="PF05380">
    <property type="entry name" value="Peptidase_A17"/>
    <property type="match status" value="1"/>
</dbReference>
<dbReference type="Pfam" id="PF17921">
    <property type="entry name" value="Integrase_H2C2"/>
    <property type="match status" value="1"/>
</dbReference>
<dbReference type="Proteomes" id="UP001159363">
    <property type="component" value="Chromosome 1"/>
</dbReference>
<evidence type="ECO:0000259" key="1">
    <source>
        <dbReference type="Pfam" id="PF17921"/>
    </source>
</evidence>
<keyword evidence="3" id="KW-1185">Reference proteome</keyword>
<dbReference type="EMBL" id="JARBHB010000001">
    <property type="protein sequence ID" value="KAJ8898224.1"/>
    <property type="molecule type" value="Genomic_DNA"/>
</dbReference>
<evidence type="ECO:0000313" key="3">
    <source>
        <dbReference type="Proteomes" id="UP001159363"/>
    </source>
</evidence>
<sequence length="465" mass="53358">MSSVSQVFDPIGFNFLFTLCPKILLQKSWKGKAGWDSEVPEDTEKNFWKWLDELPLLSEVKIPRYLHVFCDASKVAYAAAVFLRGQRGKEIYSKSRVVSLQNLTIPRLELLACCIVVRLASSLKNTINVEIRLECFWTGSTTALFWIQSGECCGNSISNRVKEINLLTEHEAWYHVSGQENPVDLPSCRCSNDWPQLDSLVNEEEVNQERKLSVITTLVDVTDEVSWYCTYFSRYSKILTMVVWILRCFHCKRAAALKSINIVKDEQCIFRVRTKITEHTNEEGFLHPRLLPSKHKLTELIILEEHMSLCHAGVGPILTSLTKNFWLLKGRRTIKRIIVHCVPCRRHEAQGIVRAPVPLPEDRVRESAVFEVTGVDLAGTLVLKDGKMVWMVLFTSAVYCCIHLELIESLSTKVFLFALRRFISRGGDDGTNFVGANNLLDSINWKILNLWEFNPMTAAWWGEWW</sequence>
<proteinExistence type="predicted"/>
<reference evidence="2 3" key="1">
    <citation type="submission" date="2023-02" db="EMBL/GenBank/DDBJ databases">
        <title>LHISI_Scaffold_Assembly.</title>
        <authorList>
            <person name="Stuart O.P."/>
            <person name="Cleave R."/>
            <person name="Magrath M.J.L."/>
            <person name="Mikheyev A.S."/>
        </authorList>
    </citation>
    <scope>NUCLEOTIDE SEQUENCE [LARGE SCALE GENOMIC DNA]</scope>
    <source>
        <strain evidence="2">Daus_M_001</strain>
        <tissue evidence="2">Leg muscle</tissue>
    </source>
</reference>
<name>A0ABQ9IPS6_9NEOP</name>
<evidence type="ECO:0000313" key="2">
    <source>
        <dbReference type="EMBL" id="KAJ8898224.1"/>
    </source>
</evidence>
<organism evidence="2 3">
    <name type="scientific">Dryococelus australis</name>
    <dbReference type="NCBI Taxonomy" id="614101"/>
    <lineage>
        <taxon>Eukaryota</taxon>
        <taxon>Metazoa</taxon>
        <taxon>Ecdysozoa</taxon>
        <taxon>Arthropoda</taxon>
        <taxon>Hexapoda</taxon>
        <taxon>Insecta</taxon>
        <taxon>Pterygota</taxon>
        <taxon>Neoptera</taxon>
        <taxon>Polyneoptera</taxon>
        <taxon>Phasmatodea</taxon>
        <taxon>Verophasmatodea</taxon>
        <taxon>Anareolatae</taxon>
        <taxon>Phasmatidae</taxon>
        <taxon>Eurycanthinae</taxon>
        <taxon>Dryococelus</taxon>
    </lineage>
</organism>
<dbReference type="PANTHER" id="PTHR47331:SF1">
    <property type="entry name" value="GAG-LIKE PROTEIN"/>
    <property type="match status" value="1"/>
</dbReference>
<gene>
    <name evidence="2" type="ORF">PR048_003584</name>
</gene>
<dbReference type="InterPro" id="IPR008042">
    <property type="entry name" value="Retrotrans_Pao"/>
</dbReference>
<feature type="domain" description="Integrase zinc-binding" evidence="1">
    <location>
        <begin position="295"/>
        <end position="348"/>
    </location>
</feature>
<dbReference type="InterPro" id="IPR041588">
    <property type="entry name" value="Integrase_H2C2"/>
</dbReference>